<evidence type="ECO:0000256" key="7">
    <source>
        <dbReference type="ARBA" id="ARBA00040132"/>
    </source>
</evidence>
<dbReference type="Proteomes" id="UP000092616">
    <property type="component" value="Unassembled WGS sequence"/>
</dbReference>
<keyword evidence="3" id="KW-0560">Oxidoreductase</keyword>
<feature type="binding site" evidence="11">
    <location>
        <begin position="118"/>
        <end position="121"/>
    </location>
    <ligand>
        <name>NAD(+)</name>
        <dbReference type="ChEBI" id="CHEBI:57540"/>
    </ligand>
</feature>
<dbReference type="PANTHER" id="PTHR43616:SF5">
    <property type="entry name" value="GLYCEROL DEHYDROGENASE 1"/>
    <property type="match status" value="1"/>
</dbReference>
<evidence type="ECO:0000256" key="11">
    <source>
        <dbReference type="PIRSR" id="PIRSR000112-3"/>
    </source>
</evidence>
<dbReference type="AlphaFoldDB" id="A0A1B8QBM7"/>
<dbReference type="NCBIfam" id="NF006941">
    <property type="entry name" value="PRK09423.1"/>
    <property type="match status" value="1"/>
</dbReference>
<sequence>MSVIKSITSPMKFLIQANLLSQLGEYLKPYGKAGLLICDPFILQKAQQDTEATFKEHNIQAVFSKFSGETTDDEINRLRAIMDDNNAEFVVGLGGGKTLDTAKAVAYYQKVPVIIFPTLASTDAPCTALTVVYNNDGSFNRYLFLPNNPDAVFADTKILASAPARFFAAGVGDGLATYFEARTCYETNGTNLVMMKPTLTGLGIAKMCYETIRDYAPQAMSAVASKSVTPALERTIEATIYMSGVGAESGGLAAAHAIHNGMTVVEDLHAAMHGEKVVFGLLTQLVMEGVPQAELDEVIGIVKAVNLPLTLEDMGLKAFKESEWREVAKLACSEDETIHNEPFEVTPDLVYDAIVATNALLHTYKDK</sequence>
<evidence type="ECO:0000256" key="6">
    <source>
        <dbReference type="ARBA" id="ARBA00039147"/>
    </source>
</evidence>
<feature type="domain" description="Alcohol dehydrogenase iron-type/glycerol dehydrogenase GldA" evidence="12">
    <location>
        <begin position="10"/>
        <end position="155"/>
    </location>
</feature>
<evidence type="ECO:0000256" key="10">
    <source>
        <dbReference type="PIRSR" id="PIRSR000112-2"/>
    </source>
</evidence>
<evidence type="ECO:0000256" key="3">
    <source>
        <dbReference type="ARBA" id="ARBA00023002"/>
    </source>
</evidence>
<dbReference type="EC" id="1.1.1.6" evidence="6"/>
<comment type="catalytic activity">
    <reaction evidence="8">
        <text>glycerol + NAD(+) = dihydroxyacetone + NADH + H(+)</text>
        <dbReference type="Rhea" id="RHEA:13769"/>
        <dbReference type="ChEBI" id="CHEBI:15378"/>
        <dbReference type="ChEBI" id="CHEBI:16016"/>
        <dbReference type="ChEBI" id="CHEBI:17754"/>
        <dbReference type="ChEBI" id="CHEBI:57540"/>
        <dbReference type="ChEBI" id="CHEBI:57945"/>
        <dbReference type="EC" id="1.1.1.6"/>
    </reaction>
</comment>
<keyword evidence="9" id="KW-0862">Zinc</keyword>
<dbReference type="InterPro" id="IPR001670">
    <property type="entry name" value="ADH_Fe/GldA"/>
</dbReference>
<dbReference type="SUPFAM" id="SSF56796">
    <property type="entry name" value="Dehydroquinate synthase-like"/>
    <property type="match status" value="1"/>
</dbReference>
<evidence type="ECO:0000256" key="2">
    <source>
        <dbReference type="ARBA" id="ARBA00022723"/>
    </source>
</evidence>
<feature type="binding site" evidence="11">
    <location>
        <position position="129"/>
    </location>
    <ligand>
        <name>NAD(+)</name>
        <dbReference type="ChEBI" id="CHEBI:57540"/>
    </ligand>
</feature>
<evidence type="ECO:0000256" key="8">
    <source>
        <dbReference type="ARBA" id="ARBA00049006"/>
    </source>
</evidence>
<protein>
    <recommendedName>
        <fullName evidence="7">Glycerol dehydrogenase</fullName>
        <ecNumber evidence="6">1.1.1.6</ecNumber>
    </recommendedName>
</protein>
<dbReference type="GO" id="GO:0046872">
    <property type="term" value="F:metal ion binding"/>
    <property type="evidence" value="ECO:0007669"/>
    <property type="project" value="UniProtKB-KW"/>
</dbReference>
<dbReference type="EMBL" id="LZNA01000053">
    <property type="protein sequence ID" value="OBX77135.1"/>
    <property type="molecule type" value="Genomic_DNA"/>
</dbReference>
<evidence type="ECO:0000256" key="4">
    <source>
        <dbReference type="ARBA" id="ARBA00023027"/>
    </source>
</evidence>
<reference evidence="13 14" key="1">
    <citation type="submission" date="2016-06" db="EMBL/GenBank/DDBJ databases">
        <title>Draft genome of Moraxella atlantae CCUG 59586.</title>
        <authorList>
            <person name="Salva-Serra F."/>
            <person name="Engstrom-Jakobsson H."/>
            <person name="Thorell K."/>
            <person name="Gonzales-Siles L."/>
            <person name="Karlsson R."/>
            <person name="Boulund F."/>
            <person name="Engstrand L."/>
            <person name="Kristiansson E."/>
            <person name="Moore E."/>
        </authorList>
    </citation>
    <scope>NUCLEOTIDE SEQUENCE [LARGE SCALE GENOMIC DNA]</scope>
    <source>
        <strain evidence="13 14">CCUG 59586</strain>
    </source>
</reference>
<dbReference type="RefSeq" id="WP_067337964.1">
    <property type="nucleotide sequence ID" value="NZ_LZNA01000053.1"/>
</dbReference>
<evidence type="ECO:0000259" key="12">
    <source>
        <dbReference type="Pfam" id="PF00465"/>
    </source>
</evidence>
<gene>
    <name evidence="13" type="ORF">A9306_09815</name>
</gene>
<dbReference type="Gene3D" id="3.40.50.1970">
    <property type="match status" value="1"/>
</dbReference>
<dbReference type="GO" id="GO:0008888">
    <property type="term" value="F:glycerol dehydrogenase (NAD+) activity"/>
    <property type="evidence" value="ECO:0007669"/>
    <property type="project" value="UniProtKB-EC"/>
</dbReference>
<feature type="binding site" evidence="11">
    <location>
        <begin position="96"/>
        <end position="100"/>
    </location>
    <ligand>
        <name>NAD(+)</name>
        <dbReference type="ChEBI" id="CHEBI:57540"/>
    </ligand>
</feature>
<comment type="cofactor">
    <cofactor evidence="9">
        <name>Zn(2+)</name>
        <dbReference type="ChEBI" id="CHEBI:29105"/>
    </cofactor>
    <text evidence="9">Binds 1 zinc ion per subunit.</text>
</comment>
<keyword evidence="4 11" id="KW-0520">NAD</keyword>
<feature type="binding site" evidence="9">
    <location>
        <position position="256"/>
    </location>
    <ligand>
        <name>glycerol</name>
        <dbReference type="ChEBI" id="CHEBI:17754"/>
    </ligand>
</feature>
<feature type="binding site" evidence="10">
    <location>
        <position position="123"/>
    </location>
    <ligand>
        <name>glycerol</name>
        <dbReference type="ChEBI" id="CHEBI:17754"/>
    </ligand>
</feature>
<feature type="binding site" evidence="11">
    <location>
        <position position="127"/>
    </location>
    <ligand>
        <name>NAD(+)</name>
        <dbReference type="ChEBI" id="CHEBI:57540"/>
    </ligand>
</feature>
<dbReference type="Gene3D" id="1.20.1090.10">
    <property type="entry name" value="Dehydroquinate synthase-like - alpha domain"/>
    <property type="match status" value="1"/>
</dbReference>
<keyword evidence="2 9" id="KW-0479">Metal-binding</keyword>
<evidence type="ECO:0000256" key="5">
    <source>
        <dbReference type="ARBA" id="ARBA00037918"/>
    </source>
</evidence>
<feature type="binding site" evidence="11">
    <location>
        <position position="39"/>
    </location>
    <ligand>
        <name>NAD(+)</name>
        <dbReference type="ChEBI" id="CHEBI:57540"/>
    </ligand>
</feature>
<feature type="binding site" evidence="9">
    <location>
        <position position="173"/>
    </location>
    <ligand>
        <name>glycerol</name>
        <dbReference type="ChEBI" id="CHEBI:17754"/>
    </ligand>
</feature>
<evidence type="ECO:0000313" key="13">
    <source>
        <dbReference type="EMBL" id="OBX77135.1"/>
    </source>
</evidence>
<dbReference type="PIRSF" id="PIRSF000112">
    <property type="entry name" value="Glycerol_dehydrogenase"/>
    <property type="match status" value="1"/>
</dbReference>
<evidence type="ECO:0000313" key="14">
    <source>
        <dbReference type="Proteomes" id="UP000092616"/>
    </source>
</evidence>
<name>A0A1B8QBM7_9GAMM</name>
<dbReference type="PANTHER" id="PTHR43616">
    <property type="entry name" value="GLYCEROL DEHYDROGENASE"/>
    <property type="match status" value="1"/>
</dbReference>
<comment type="caution">
    <text evidence="13">The sequence shown here is derived from an EMBL/GenBank/DDBJ whole genome shotgun (WGS) entry which is preliminary data.</text>
</comment>
<accession>A0A1B8QBM7</accession>
<dbReference type="InterPro" id="IPR018211">
    <property type="entry name" value="ADH_Fe_CS"/>
</dbReference>
<evidence type="ECO:0000256" key="9">
    <source>
        <dbReference type="PIRSR" id="PIRSR000112-1"/>
    </source>
</evidence>
<keyword evidence="14" id="KW-1185">Reference proteome</keyword>
<feature type="binding site" evidence="11">
    <location>
        <position position="133"/>
    </location>
    <ligand>
        <name>NAD(+)</name>
        <dbReference type="ChEBI" id="CHEBI:57540"/>
    </ligand>
</feature>
<comment type="similarity">
    <text evidence="1">Belongs to the iron-containing alcohol dehydrogenase family.</text>
</comment>
<organism evidence="13 14">
    <name type="scientific">Faucicola atlantae</name>
    <dbReference type="NCBI Taxonomy" id="34059"/>
    <lineage>
        <taxon>Bacteria</taxon>
        <taxon>Pseudomonadati</taxon>
        <taxon>Pseudomonadota</taxon>
        <taxon>Gammaproteobacteria</taxon>
        <taxon>Moraxellales</taxon>
        <taxon>Moraxellaceae</taxon>
        <taxon>Faucicola</taxon>
    </lineage>
</organism>
<dbReference type="CDD" id="cd08170">
    <property type="entry name" value="GlyDH"/>
    <property type="match status" value="1"/>
</dbReference>
<feature type="binding site" evidence="9">
    <location>
        <position position="273"/>
    </location>
    <ligand>
        <name>glycerol</name>
        <dbReference type="ChEBI" id="CHEBI:17754"/>
    </ligand>
</feature>
<dbReference type="InterPro" id="IPR016205">
    <property type="entry name" value="Glycerol_DH"/>
</dbReference>
<dbReference type="Pfam" id="PF00465">
    <property type="entry name" value="Fe-ADH"/>
    <property type="match status" value="1"/>
</dbReference>
<evidence type="ECO:0000256" key="1">
    <source>
        <dbReference type="ARBA" id="ARBA00007358"/>
    </source>
</evidence>
<comment type="pathway">
    <text evidence="5">Polyol metabolism; glycerol fermentation; glycerone phosphate from glycerol (oxidative route): step 1/2.</text>
</comment>
<dbReference type="PROSITE" id="PS00060">
    <property type="entry name" value="ADH_IRON_2"/>
    <property type="match status" value="1"/>
</dbReference>
<proteinExistence type="inferred from homology"/>